<comment type="caution">
    <text evidence="1">The sequence shown here is derived from an EMBL/GenBank/DDBJ whole genome shotgun (WGS) entry which is preliminary data.</text>
</comment>
<reference evidence="1 2" key="1">
    <citation type="journal article" date="2019" name="Int. J. Syst. Evol. Microbiol.">
        <title>The Global Catalogue of Microorganisms (GCM) 10K type strain sequencing project: providing services to taxonomists for standard genome sequencing and annotation.</title>
        <authorList>
            <consortium name="The Broad Institute Genomics Platform"/>
            <consortium name="The Broad Institute Genome Sequencing Center for Infectious Disease"/>
            <person name="Wu L."/>
            <person name="Ma J."/>
        </authorList>
    </citation>
    <scope>NUCLEOTIDE SEQUENCE [LARGE SCALE GENOMIC DNA]</scope>
    <source>
        <strain evidence="1 2">JCM 15089</strain>
    </source>
</reference>
<proteinExistence type="predicted"/>
<protein>
    <submittedName>
        <fullName evidence="1">Uncharacterized protein</fullName>
    </submittedName>
</protein>
<accession>A0ABN1FB45</accession>
<evidence type="ECO:0000313" key="2">
    <source>
        <dbReference type="Proteomes" id="UP001499951"/>
    </source>
</evidence>
<organism evidence="1 2">
    <name type="scientific">Rhizomicrobium electricum</name>
    <dbReference type="NCBI Taxonomy" id="480070"/>
    <lineage>
        <taxon>Bacteria</taxon>
        <taxon>Pseudomonadati</taxon>
        <taxon>Pseudomonadota</taxon>
        <taxon>Alphaproteobacteria</taxon>
        <taxon>Micropepsales</taxon>
        <taxon>Micropepsaceae</taxon>
        <taxon>Rhizomicrobium</taxon>
    </lineage>
</organism>
<keyword evidence="2" id="KW-1185">Reference proteome</keyword>
<name>A0ABN1FB45_9PROT</name>
<sequence length="72" mass="7834">MAKRKATPTAAENSRAANVTLREEVMETLLQLHIGFCGLGRIQEAGPLLHSLMELAYHAPPPGGRKRRSGLN</sequence>
<dbReference type="EMBL" id="BAAADD010000013">
    <property type="protein sequence ID" value="GAA0586933.1"/>
    <property type="molecule type" value="Genomic_DNA"/>
</dbReference>
<dbReference type="Proteomes" id="UP001499951">
    <property type="component" value="Unassembled WGS sequence"/>
</dbReference>
<gene>
    <name evidence="1" type="ORF">GCM10008942_39950</name>
</gene>
<evidence type="ECO:0000313" key="1">
    <source>
        <dbReference type="EMBL" id="GAA0586933.1"/>
    </source>
</evidence>
<dbReference type="RefSeq" id="WP_166937395.1">
    <property type="nucleotide sequence ID" value="NZ_BAAADD010000013.1"/>
</dbReference>